<dbReference type="InterPro" id="IPR013083">
    <property type="entry name" value="Znf_RING/FYVE/PHD"/>
</dbReference>
<accession>A0A9D4QF97</accession>
<reference evidence="6" key="2">
    <citation type="submission" date="2021-09" db="EMBL/GenBank/DDBJ databases">
        <authorList>
            <person name="Jia N."/>
            <person name="Wang J."/>
            <person name="Shi W."/>
            <person name="Du L."/>
            <person name="Sun Y."/>
            <person name="Zhan W."/>
            <person name="Jiang J."/>
            <person name="Wang Q."/>
            <person name="Zhang B."/>
            <person name="Ji P."/>
            <person name="Sakyi L.B."/>
            <person name="Cui X."/>
            <person name="Yuan T."/>
            <person name="Jiang B."/>
            <person name="Yang W."/>
            <person name="Lam T.T.-Y."/>
            <person name="Chang Q."/>
            <person name="Ding S."/>
            <person name="Wang X."/>
            <person name="Zhu J."/>
            <person name="Ruan X."/>
            <person name="Zhao L."/>
            <person name="Wei J."/>
            <person name="Que T."/>
            <person name="Du C."/>
            <person name="Cheng J."/>
            <person name="Dai P."/>
            <person name="Han X."/>
            <person name="Huang E."/>
            <person name="Gao Y."/>
            <person name="Liu J."/>
            <person name="Shao H."/>
            <person name="Ye R."/>
            <person name="Li L."/>
            <person name="Wei W."/>
            <person name="Wang X."/>
            <person name="Wang C."/>
            <person name="Huo Q."/>
            <person name="Li W."/>
            <person name="Guo W."/>
            <person name="Chen H."/>
            <person name="Chen S."/>
            <person name="Zhou L."/>
            <person name="Zhou L."/>
            <person name="Ni X."/>
            <person name="Tian J."/>
            <person name="Zhou Y."/>
            <person name="Sheng Y."/>
            <person name="Liu T."/>
            <person name="Pan Y."/>
            <person name="Xia L."/>
            <person name="Li J."/>
            <person name="Zhao F."/>
            <person name="Cao W."/>
        </authorList>
    </citation>
    <scope>NUCLEOTIDE SEQUENCE</scope>
    <source>
        <strain evidence="6">Rsan-2018</strain>
        <tissue evidence="6">Larvae</tissue>
    </source>
</reference>
<dbReference type="EMBL" id="JABSTV010001246">
    <property type="protein sequence ID" value="KAH7976084.1"/>
    <property type="molecule type" value="Genomic_DNA"/>
</dbReference>
<keyword evidence="1 3" id="KW-0863">Zinc-finger</keyword>
<dbReference type="InterPro" id="IPR001841">
    <property type="entry name" value="Znf_RING"/>
</dbReference>
<evidence type="ECO:0000256" key="4">
    <source>
        <dbReference type="SAM" id="Coils"/>
    </source>
</evidence>
<dbReference type="InterPro" id="IPR008974">
    <property type="entry name" value="TRAF-like"/>
</dbReference>
<dbReference type="PROSITE" id="PS50089">
    <property type="entry name" value="ZF_RING_2"/>
    <property type="match status" value="1"/>
</dbReference>
<dbReference type="Gene3D" id="2.60.210.10">
    <property type="entry name" value="Apoptosis, Tumor Necrosis Factor Receptor Associated Protein 2, Chain A"/>
    <property type="match status" value="1"/>
</dbReference>
<keyword evidence="4" id="KW-0175">Coiled coil</keyword>
<reference evidence="6" key="1">
    <citation type="journal article" date="2020" name="Cell">
        <title>Large-Scale Comparative Analyses of Tick Genomes Elucidate Their Genetic Diversity and Vector Capacities.</title>
        <authorList>
            <consortium name="Tick Genome and Microbiome Consortium (TIGMIC)"/>
            <person name="Jia N."/>
            <person name="Wang J."/>
            <person name="Shi W."/>
            <person name="Du L."/>
            <person name="Sun Y."/>
            <person name="Zhan W."/>
            <person name="Jiang J.F."/>
            <person name="Wang Q."/>
            <person name="Zhang B."/>
            <person name="Ji P."/>
            <person name="Bell-Sakyi L."/>
            <person name="Cui X.M."/>
            <person name="Yuan T.T."/>
            <person name="Jiang B.G."/>
            <person name="Yang W.F."/>
            <person name="Lam T.T."/>
            <person name="Chang Q.C."/>
            <person name="Ding S.J."/>
            <person name="Wang X.J."/>
            <person name="Zhu J.G."/>
            <person name="Ruan X.D."/>
            <person name="Zhao L."/>
            <person name="Wei J.T."/>
            <person name="Ye R.Z."/>
            <person name="Que T.C."/>
            <person name="Du C.H."/>
            <person name="Zhou Y.H."/>
            <person name="Cheng J.X."/>
            <person name="Dai P.F."/>
            <person name="Guo W.B."/>
            <person name="Han X.H."/>
            <person name="Huang E.J."/>
            <person name="Li L.F."/>
            <person name="Wei W."/>
            <person name="Gao Y.C."/>
            <person name="Liu J.Z."/>
            <person name="Shao H.Z."/>
            <person name="Wang X."/>
            <person name="Wang C.C."/>
            <person name="Yang T.C."/>
            <person name="Huo Q.B."/>
            <person name="Li W."/>
            <person name="Chen H.Y."/>
            <person name="Chen S.E."/>
            <person name="Zhou L.G."/>
            <person name="Ni X.B."/>
            <person name="Tian J.H."/>
            <person name="Sheng Y."/>
            <person name="Liu T."/>
            <person name="Pan Y.S."/>
            <person name="Xia L.Y."/>
            <person name="Li J."/>
            <person name="Zhao F."/>
            <person name="Cao W.C."/>
        </authorList>
    </citation>
    <scope>NUCLEOTIDE SEQUENCE</scope>
    <source>
        <strain evidence="6">Rsan-2018</strain>
    </source>
</reference>
<dbReference type="CDD" id="cd16449">
    <property type="entry name" value="RING-HC"/>
    <property type="match status" value="1"/>
</dbReference>
<dbReference type="Proteomes" id="UP000821837">
    <property type="component" value="Chromosome 10"/>
</dbReference>
<dbReference type="VEuPathDB" id="VectorBase:RSAN_035543"/>
<dbReference type="SMART" id="SM00184">
    <property type="entry name" value="RING"/>
    <property type="match status" value="1"/>
</dbReference>
<evidence type="ECO:0000313" key="6">
    <source>
        <dbReference type="EMBL" id="KAH7976084.1"/>
    </source>
</evidence>
<comment type="caution">
    <text evidence="6">The sequence shown here is derived from an EMBL/GenBank/DDBJ whole genome shotgun (WGS) entry which is preliminary data.</text>
</comment>
<dbReference type="AlphaFoldDB" id="A0A9D4QF97"/>
<evidence type="ECO:0000256" key="1">
    <source>
        <dbReference type="ARBA" id="ARBA00022771"/>
    </source>
</evidence>
<gene>
    <name evidence="6" type="ORF">HPB52_008625</name>
</gene>
<dbReference type="Pfam" id="PF13920">
    <property type="entry name" value="zf-C3HC4_3"/>
    <property type="match status" value="1"/>
</dbReference>
<dbReference type="Gene3D" id="3.30.40.10">
    <property type="entry name" value="Zinc/RING finger domain, C3HC4 (zinc finger)"/>
    <property type="match status" value="1"/>
</dbReference>
<sequence>MAFWEYTLAGFSDFLEQRHIAFEVPMPASRVCSVCGRVPSSTVMLPCGHVSCEMCRGKFFEGSRCPFDGRAFMEGELVRLRVQLSDLESRRVFCLMGGNKCPTFSGKLSELRDHMRHCRNIGGQCAKCHRLVPNALAVDHSKQCRDGARPLVYDMPLQTAVQEIRRMKEDIEGLRQQALDAHDEGHDLANRANGLLERLSRIDRALSLVSETVVGVNRDGEGPEPLRKEEPTPGPYRAASKTGVFIATCVFTGVYAARDSLKEKRERVVLYTDSSTLGVYTFNLGCDFRLSGNEDAEEVDVEFGMFLEEGDGNDHVEWSFSKKVTMVIAHPRDESKDIRVPYDPHGDKSAKKSRPFDSNYRKITEKKSWKDLELQGFIVKDALYVNVEFE</sequence>
<proteinExistence type="predicted"/>
<dbReference type="SUPFAM" id="SSF57850">
    <property type="entry name" value="RING/U-box"/>
    <property type="match status" value="1"/>
</dbReference>
<keyword evidence="7" id="KW-1185">Reference proteome</keyword>
<feature type="domain" description="RING-type" evidence="5">
    <location>
        <begin position="32"/>
        <end position="68"/>
    </location>
</feature>
<evidence type="ECO:0000313" key="7">
    <source>
        <dbReference type="Proteomes" id="UP000821837"/>
    </source>
</evidence>
<evidence type="ECO:0000256" key="3">
    <source>
        <dbReference type="PROSITE-ProRule" id="PRU00175"/>
    </source>
</evidence>
<evidence type="ECO:0000259" key="5">
    <source>
        <dbReference type="PROSITE" id="PS50089"/>
    </source>
</evidence>
<name>A0A9D4QF97_RHISA</name>
<evidence type="ECO:0000256" key="2">
    <source>
        <dbReference type="ARBA" id="ARBA00022833"/>
    </source>
</evidence>
<protein>
    <recommendedName>
        <fullName evidence="5">RING-type domain-containing protein</fullName>
    </recommendedName>
</protein>
<dbReference type="GO" id="GO:0008270">
    <property type="term" value="F:zinc ion binding"/>
    <property type="evidence" value="ECO:0007669"/>
    <property type="project" value="UniProtKB-KW"/>
</dbReference>
<keyword evidence="1 3" id="KW-0479">Metal-binding</keyword>
<organism evidence="6 7">
    <name type="scientific">Rhipicephalus sanguineus</name>
    <name type="common">Brown dog tick</name>
    <name type="synonym">Ixodes sanguineus</name>
    <dbReference type="NCBI Taxonomy" id="34632"/>
    <lineage>
        <taxon>Eukaryota</taxon>
        <taxon>Metazoa</taxon>
        <taxon>Ecdysozoa</taxon>
        <taxon>Arthropoda</taxon>
        <taxon>Chelicerata</taxon>
        <taxon>Arachnida</taxon>
        <taxon>Acari</taxon>
        <taxon>Parasitiformes</taxon>
        <taxon>Ixodida</taxon>
        <taxon>Ixodoidea</taxon>
        <taxon>Ixodidae</taxon>
        <taxon>Rhipicephalinae</taxon>
        <taxon>Rhipicephalus</taxon>
        <taxon>Rhipicephalus</taxon>
    </lineage>
</organism>
<keyword evidence="2" id="KW-0862">Zinc</keyword>
<feature type="coiled-coil region" evidence="4">
    <location>
        <begin position="157"/>
        <end position="184"/>
    </location>
</feature>